<evidence type="ECO:0000313" key="2">
    <source>
        <dbReference type="Proteomes" id="UP000030403"/>
    </source>
</evidence>
<sequence length="71" mass="8164">MVRFCEDFGGMGVTRAGGAGVQAVWCWMQAVFLGIQAQSEWVQAVFNCFQAIFEKCRRSCSIFRRFRRPHP</sequence>
<reference evidence="1 2" key="1">
    <citation type="submission" date="2013-08" db="EMBL/GenBank/DDBJ databases">
        <authorList>
            <person name="Huang J."/>
            <person name="Wang G."/>
        </authorList>
    </citation>
    <scope>NUCLEOTIDE SEQUENCE [LARGE SCALE GENOMIC DNA]</scope>
    <source>
        <strain evidence="1 2">BH030004</strain>
    </source>
</reference>
<organism evidence="1 2">
    <name type="scientific">Pontibacillus marinus BH030004 = DSM 16465</name>
    <dbReference type="NCBI Taxonomy" id="1385511"/>
    <lineage>
        <taxon>Bacteria</taxon>
        <taxon>Bacillati</taxon>
        <taxon>Bacillota</taxon>
        <taxon>Bacilli</taxon>
        <taxon>Bacillales</taxon>
        <taxon>Bacillaceae</taxon>
        <taxon>Pontibacillus</taxon>
    </lineage>
</organism>
<comment type="caution">
    <text evidence="1">The sequence shown here is derived from an EMBL/GenBank/DDBJ whole genome shotgun (WGS) entry which is preliminary data.</text>
</comment>
<name>A0A0A5GCU7_9BACI</name>
<evidence type="ECO:0000313" key="1">
    <source>
        <dbReference type="EMBL" id="KGX91016.1"/>
    </source>
</evidence>
<gene>
    <name evidence="1" type="ORF">N783_13295</name>
</gene>
<dbReference type="EMBL" id="AVPF01000004">
    <property type="protein sequence ID" value="KGX91016.1"/>
    <property type="molecule type" value="Genomic_DNA"/>
</dbReference>
<keyword evidence="2" id="KW-1185">Reference proteome</keyword>
<protein>
    <submittedName>
        <fullName evidence="1">Uncharacterized protein</fullName>
    </submittedName>
</protein>
<accession>A0A0A5GCU7</accession>
<dbReference type="Proteomes" id="UP000030403">
    <property type="component" value="Unassembled WGS sequence"/>
</dbReference>
<proteinExistence type="predicted"/>
<dbReference type="AlphaFoldDB" id="A0A0A5GCU7"/>